<evidence type="ECO:0000256" key="5">
    <source>
        <dbReference type="ARBA" id="ARBA00022840"/>
    </source>
</evidence>
<organism evidence="14 15">
    <name type="scientific">Plectosphaerella cucumerina</name>
    <dbReference type="NCBI Taxonomy" id="40658"/>
    <lineage>
        <taxon>Eukaryota</taxon>
        <taxon>Fungi</taxon>
        <taxon>Dikarya</taxon>
        <taxon>Ascomycota</taxon>
        <taxon>Pezizomycotina</taxon>
        <taxon>Sordariomycetes</taxon>
        <taxon>Hypocreomycetidae</taxon>
        <taxon>Glomerellales</taxon>
        <taxon>Plectosphaerellaceae</taxon>
        <taxon>Plectosphaerella</taxon>
    </lineage>
</organism>
<dbReference type="Pfam" id="PF00005">
    <property type="entry name" value="ABC_tran"/>
    <property type="match status" value="1"/>
</dbReference>
<dbReference type="PROSITE" id="PS00211">
    <property type="entry name" value="ABC_TRANSPORTER_1"/>
    <property type="match status" value="1"/>
</dbReference>
<name>A0A8K0TAX9_9PEZI</name>
<feature type="transmembrane region" description="Helical" evidence="11">
    <location>
        <begin position="99"/>
        <end position="121"/>
    </location>
</feature>
<feature type="region of interest" description="Disordered" evidence="10">
    <location>
        <begin position="965"/>
        <end position="1022"/>
    </location>
</feature>
<dbReference type="Proteomes" id="UP000813385">
    <property type="component" value="Unassembled WGS sequence"/>
</dbReference>
<dbReference type="InterPro" id="IPR003593">
    <property type="entry name" value="AAA+_ATPase"/>
</dbReference>
<dbReference type="GO" id="GO:0005774">
    <property type="term" value="C:vacuolar membrane"/>
    <property type="evidence" value="ECO:0007669"/>
    <property type="project" value="TreeGrafter"/>
</dbReference>
<dbReference type="SUPFAM" id="SSF52540">
    <property type="entry name" value="P-loop containing nucleoside triphosphate hydrolases"/>
    <property type="match status" value="1"/>
</dbReference>
<feature type="compositionally biased region" description="Basic and acidic residues" evidence="10">
    <location>
        <begin position="1012"/>
        <end position="1022"/>
    </location>
</feature>
<dbReference type="GO" id="GO:0016887">
    <property type="term" value="F:ATP hydrolysis activity"/>
    <property type="evidence" value="ECO:0007669"/>
    <property type="project" value="InterPro"/>
</dbReference>
<feature type="transmembrane region" description="Helical" evidence="11">
    <location>
        <begin position="141"/>
        <end position="159"/>
    </location>
</feature>
<feature type="compositionally biased region" description="Low complexity" evidence="10">
    <location>
        <begin position="312"/>
        <end position="327"/>
    </location>
</feature>
<dbReference type="InterPro" id="IPR011527">
    <property type="entry name" value="ABC1_TM_dom"/>
</dbReference>
<evidence type="ECO:0000256" key="7">
    <source>
        <dbReference type="ARBA" id="ARBA00022989"/>
    </source>
</evidence>
<dbReference type="GO" id="GO:0000041">
    <property type="term" value="P:transition metal ion transport"/>
    <property type="evidence" value="ECO:0007669"/>
    <property type="project" value="UniProtKB-ARBA"/>
</dbReference>
<keyword evidence="15" id="KW-1185">Reference proteome</keyword>
<proteinExistence type="inferred from homology"/>
<keyword evidence="5" id="KW-0067">ATP-binding</keyword>
<evidence type="ECO:0000259" key="13">
    <source>
        <dbReference type="PROSITE" id="PS50929"/>
    </source>
</evidence>
<evidence type="ECO:0000259" key="12">
    <source>
        <dbReference type="PROSITE" id="PS50893"/>
    </source>
</evidence>
<dbReference type="PROSITE" id="PS50893">
    <property type="entry name" value="ABC_TRANSPORTER_2"/>
    <property type="match status" value="1"/>
</dbReference>
<dbReference type="Gene3D" id="3.40.50.300">
    <property type="entry name" value="P-loop containing nucleotide triphosphate hydrolases"/>
    <property type="match status" value="1"/>
</dbReference>
<evidence type="ECO:0000256" key="3">
    <source>
        <dbReference type="ARBA" id="ARBA00022692"/>
    </source>
</evidence>
<feature type="transmembrane region" description="Helical" evidence="11">
    <location>
        <begin position="30"/>
        <end position="50"/>
    </location>
</feature>
<comment type="similarity">
    <text evidence="9">Belongs to the ABC transporter superfamily. ABCB family. Heavy Metal importer (TC 3.A.1.210) subfamily.</text>
</comment>
<dbReference type="CDD" id="cd18583">
    <property type="entry name" value="ABC_6TM_HMT1"/>
    <property type="match status" value="1"/>
</dbReference>
<dbReference type="FunFam" id="3.40.50.300:FF:000186">
    <property type="entry name" value="ATP-binding cassette sub-family B member 7, mitochondrial"/>
    <property type="match status" value="1"/>
</dbReference>
<keyword evidence="2" id="KW-0813">Transport</keyword>
<dbReference type="Gene3D" id="1.20.1560.10">
    <property type="entry name" value="ABC transporter type 1, transmembrane domain"/>
    <property type="match status" value="1"/>
</dbReference>
<dbReference type="PANTHER" id="PTHR24221">
    <property type="entry name" value="ATP-BINDING CASSETTE SUB-FAMILY B"/>
    <property type="match status" value="1"/>
</dbReference>
<evidence type="ECO:0000256" key="6">
    <source>
        <dbReference type="ARBA" id="ARBA00022946"/>
    </source>
</evidence>
<gene>
    <name evidence="14" type="ORF">B0T11DRAFT_301159</name>
</gene>
<evidence type="ECO:0000256" key="4">
    <source>
        <dbReference type="ARBA" id="ARBA00022741"/>
    </source>
</evidence>
<keyword evidence="3 11" id="KW-0812">Transmembrane</keyword>
<feature type="compositionally biased region" description="Polar residues" evidence="10">
    <location>
        <begin position="974"/>
        <end position="994"/>
    </location>
</feature>
<dbReference type="PANTHER" id="PTHR24221:SF651">
    <property type="entry name" value="HEAVY METAL TOLERANCE PROTEIN"/>
    <property type="match status" value="1"/>
</dbReference>
<feature type="region of interest" description="Disordered" evidence="10">
    <location>
        <begin position="55"/>
        <end position="90"/>
    </location>
</feature>
<dbReference type="GO" id="GO:0140359">
    <property type="term" value="F:ABC-type transporter activity"/>
    <property type="evidence" value="ECO:0007669"/>
    <property type="project" value="InterPro"/>
</dbReference>
<evidence type="ECO:0000256" key="10">
    <source>
        <dbReference type="SAM" id="MobiDB-lite"/>
    </source>
</evidence>
<feature type="transmembrane region" description="Helical" evidence="11">
    <location>
        <begin position="383"/>
        <end position="405"/>
    </location>
</feature>
<comment type="caution">
    <text evidence="14">The sequence shown here is derived from an EMBL/GenBank/DDBJ whole genome shotgun (WGS) entry which is preliminary data.</text>
</comment>
<accession>A0A8K0TAX9</accession>
<dbReference type="Pfam" id="PF00664">
    <property type="entry name" value="ABC_membrane"/>
    <property type="match status" value="1"/>
</dbReference>
<keyword evidence="7 11" id="KW-1133">Transmembrane helix</keyword>
<sequence>MEALEQARANPVSEPVPVASYLLDLTLETYPLALLVVFILVALTQSVTLARNEEAAPDPDVLGPGGKPLPVTKKKRRSADPDSEPESWGPQLSAGWRTVCIWVSAALCLAFFANMLAHLAHTFSVWPRPRGEDVWHETGPMSVYLFGGTNLHGFLVLTLCQWRTTPSVAHFMTWLLALVGESTITLTTLLLFRDHEVGGVSTVRQPFTRLDGSMTKWEVIDIAFAITRLALVSALVVIYAAAWTRQAWSPAPNYELLPETDEAQPTATREPPRDVENVAPREDTPLLRAAIANYQTQNGNQNGHGSPPRPVPAARNGNAAGRPNGSATGATVARTPTGLYKDDSAAFYRPEKMPHKTWWEYIRGYGVFFQYVYPKKSLKLQALCLLCVGLVIAQRIINMLVPLQVGYITKRMIEGEMPWKSLTLLVIYKLFQGSSMLLGAARAILWVPVSQYSYRALTTSAFEHVHSLSLDFHLGKRTGEVLSALNKGASINQFLEQITFQVAPMIMDLCLAIIVFYFMFDSTYAVIVTCLAFWYLYLTIRMAQTRADQRRIMTNADREEEAVKNDSITSYETVKYFNAERWEFARYRNAIMNFQAAEKRVTEGINVMNCIQAFVFISGFAIIIFRGAYQVYNGDRDTADFMTLITYLGQLQQPLNYFSNFYRTIQQSMISGERLLELFKIKPTVVDAPGARVLDTCSGHIRWNDVGFAYDPRTPALQGLSFECAPGTTTAFVGESGGGKSTVFRLMFRYYNTTEGSIEVDGLDVKGLTIDSVRKFIGVVPQDTTLFNETLMYNLKYARPDATDEDVYDACRAAAIHDRIMTFPDGYSTKVGDRGLRLSGGERQRVAIARTILKDPKIIMLDEATSALDAHTEQEIQEKLENLGQGRTLLLIAHRLSTVTHADQIIVLNQGRIVEKGTHDELVAKKGRYASMWEKQVQAERAAEKARVANRKAHKLMRKANIVSQKLGGDGTSDGYNSLASSTILPGPNSQGPKSGSQGEDSSSSGNSSDAESTHTSDAERH</sequence>
<evidence type="ECO:0000313" key="14">
    <source>
        <dbReference type="EMBL" id="KAH7354123.1"/>
    </source>
</evidence>
<dbReference type="PROSITE" id="PS50929">
    <property type="entry name" value="ABC_TM1F"/>
    <property type="match status" value="1"/>
</dbReference>
<dbReference type="InterPro" id="IPR017871">
    <property type="entry name" value="ABC_transporter-like_CS"/>
</dbReference>
<dbReference type="SUPFAM" id="SSF90123">
    <property type="entry name" value="ABC transporter transmembrane region"/>
    <property type="match status" value="1"/>
</dbReference>
<feature type="transmembrane region" description="Helical" evidence="11">
    <location>
        <begin position="425"/>
        <end position="445"/>
    </location>
</feature>
<feature type="transmembrane region" description="Helical" evidence="11">
    <location>
        <begin position="171"/>
        <end position="192"/>
    </location>
</feature>
<dbReference type="SMART" id="SM00382">
    <property type="entry name" value="AAA"/>
    <property type="match status" value="1"/>
</dbReference>
<dbReference type="CDD" id="cd03253">
    <property type="entry name" value="ABCC_ATM1_transporter"/>
    <property type="match status" value="1"/>
</dbReference>
<keyword evidence="4" id="KW-0547">Nucleotide-binding</keyword>
<keyword evidence="8 11" id="KW-0472">Membrane</keyword>
<dbReference type="InterPro" id="IPR036640">
    <property type="entry name" value="ABC1_TM_sf"/>
</dbReference>
<feature type="compositionally biased region" description="Low complexity" evidence="10">
    <location>
        <begin position="995"/>
        <end position="1011"/>
    </location>
</feature>
<evidence type="ECO:0000256" key="9">
    <source>
        <dbReference type="ARBA" id="ARBA00024363"/>
    </source>
</evidence>
<reference evidence="14" key="1">
    <citation type="journal article" date="2021" name="Nat. Commun.">
        <title>Genetic determinants of endophytism in the Arabidopsis root mycobiome.</title>
        <authorList>
            <person name="Mesny F."/>
            <person name="Miyauchi S."/>
            <person name="Thiergart T."/>
            <person name="Pickel B."/>
            <person name="Atanasova L."/>
            <person name="Karlsson M."/>
            <person name="Huettel B."/>
            <person name="Barry K.W."/>
            <person name="Haridas S."/>
            <person name="Chen C."/>
            <person name="Bauer D."/>
            <person name="Andreopoulos W."/>
            <person name="Pangilinan J."/>
            <person name="LaButti K."/>
            <person name="Riley R."/>
            <person name="Lipzen A."/>
            <person name="Clum A."/>
            <person name="Drula E."/>
            <person name="Henrissat B."/>
            <person name="Kohler A."/>
            <person name="Grigoriev I.V."/>
            <person name="Martin F.M."/>
            <person name="Hacquard S."/>
        </authorList>
    </citation>
    <scope>NUCLEOTIDE SEQUENCE</scope>
    <source>
        <strain evidence="14">MPI-CAGE-AT-0016</strain>
    </source>
</reference>
<feature type="region of interest" description="Disordered" evidence="10">
    <location>
        <begin position="296"/>
        <end position="333"/>
    </location>
</feature>
<evidence type="ECO:0000256" key="1">
    <source>
        <dbReference type="ARBA" id="ARBA00004141"/>
    </source>
</evidence>
<feature type="domain" description="ABC transmembrane type-1" evidence="13">
    <location>
        <begin position="385"/>
        <end position="667"/>
    </location>
</feature>
<dbReference type="EMBL" id="JAGPXD010000005">
    <property type="protein sequence ID" value="KAH7354123.1"/>
    <property type="molecule type" value="Genomic_DNA"/>
</dbReference>
<feature type="transmembrane region" description="Helical" evidence="11">
    <location>
        <begin position="498"/>
        <end position="518"/>
    </location>
</feature>
<feature type="domain" description="ABC transporter" evidence="12">
    <location>
        <begin position="701"/>
        <end position="935"/>
    </location>
</feature>
<evidence type="ECO:0000313" key="15">
    <source>
        <dbReference type="Proteomes" id="UP000813385"/>
    </source>
</evidence>
<evidence type="ECO:0000256" key="2">
    <source>
        <dbReference type="ARBA" id="ARBA00022448"/>
    </source>
</evidence>
<feature type="transmembrane region" description="Helical" evidence="11">
    <location>
        <begin position="524"/>
        <end position="543"/>
    </location>
</feature>
<keyword evidence="6" id="KW-0809">Transit peptide</keyword>
<evidence type="ECO:0000256" key="11">
    <source>
        <dbReference type="SAM" id="Phobius"/>
    </source>
</evidence>
<feature type="transmembrane region" description="Helical" evidence="11">
    <location>
        <begin position="607"/>
        <end position="629"/>
    </location>
</feature>
<dbReference type="OrthoDB" id="6500128at2759"/>
<dbReference type="InterPro" id="IPR003439">
    <property type="entry name" value="ABC_transporter-like_ATP-bd"/>
</dbReference>
<comment type="subcellular location">
    <subcellularLocation>
        <location evidence="1">Membrane</location>
        <topology evidence="1">Multi-pass membrane protein</topology>
    </subcellularLocation>
</comment>
<dbReference type="GO" id="GO:0005524">
    <property type="term" value="F:ATP binding"/>
    <property type="evidence" value="ECO:0007669"/>
    <property type="project" value="UniProtKB-KW"/>
</dbReference>
<feature type="transmembrane region" description="Helical" evidence="11">
    <location>
        <begin position="222"/>
        <end position="242"/>
    </location>
</feature>
<evidence type="ECO:0000256" key="8">
    <source>
        <dbReference type="ARBA" id="ARBA00023136"/>
    </source>
</evidence>
<dbReference type="AlphaFoldDB" id="A0A8K0TAX9"/>
<dbReference type="InterPro" id="IPR027417">
    <property type="entry name" value="P-loop_NTPase"/>
</dbReference>
<dbReference type="InterPro" id="IPR039421">
    <property type="entry name" value="Type_1_exporter"/>
</dbReference>
<feature type="region of interest" description="Disordered" evidence="10">
    <location>
        <begin position="261"/>
        <end position="281"/>
    </location>
</feature>
<feature type="compositionally biased region" description="Basic and acidic residues" evidence="10">
    <location>
        <begin position="270"/>
        <end position="281"/>
    </location>
</feature>
<protein>
    <submittedName>
        <fullName evidence="14">Heavy metal tolerance protein</fullName>
    </submittedName>
</protein>